<dbReference type="EMBL" id="JACWEZ010000016">
    <property type="protein sequence ID" value="MBD1224351.1"/>
    <property type="molecule type" value="Genomic_DNA"/>
</dbReference>
<dbReference type="EMBL" id="CP017962">
    <property type="protein sequence ID" value="APC48870.1"/>
    <property type="molecule type" value="Genomic_DNA"/>
</dbReference>
<name>A0AAC9J0Z0_VIRHA</name>
<evidence type="ECO:0000313" key="1">
    <source>
        <dbReference type="EMBL" id="APC48870.1"/>
    </source>
</evidence>
<dbReference type="KEGG" id="vhl:BME96_11985"/>
<keyword evidence="4" id="KW-1185">Reference proteome</keyword>
<reference evidence="2 4" key="2">
    <citation type="submission" date="2020-09" db="EMBL/GenBank/DDBJ databases">
        <title>Draft Genome Sequences of Oil-Oxidizing Bacteria Halomonas titanicae, Marinobacter lutaoensis, and Virgibacillus halodenitrificans Isolated from Highly Saline Environments.</title>
        <authorList>
            <person name="Grouzdev D.S."/>
            <person name="Sokolova D.S."/>
            <person name="Semenova E.M."/>
            <person name="Borzenkov I.A."/>
            <person name="Bidzhieva S.K."/>
            <person name="Poltaraus A.B."/>
            <person name="Nazina T.N."/>
        </authorList>
    </citation>
    <scope>NUCLEOTIDE SEQUENCE [LARGE SCALE GENOMIC DNA]</scope>
    <source>
        <strain evidence="2 4">VKM B-3472D</strain>
    </source>
</reference>
<dbReference type="InterPro" id="IPR030910">
    <property type="entry name" value="SLAP_dom"/>
</dbReference>
<dbReference type="Proteomes" id="UP000182945">
    <property type="component" value="Chromosome"/>
</dbReference>
<reference evidence="1 3" key="1">
    <citation type="submission" date="2016-11" db="EMBL/GenBank/DDBJ databases">
        <title>Complete genome sequencing of Virgibacillus halodenitrificans PDB-F2.</title>
        <authorList>
            <person name="Sun Z."/>
            <person name="Zhou Y."/>
            <person name="Li H."/>
        </authorList>
    </citation>
    <scope>NUCLEOTIDE SEQUENCE [LARGE SCALE GENOMIC DNA]</scope>
    <source>
        <strain evidence="1 3">PDB-F2</strain>
    </source>
</reference>
<evidence type="ECO:0000313" key="3">
    <source>
        <dbReference type="Proteomes" id="UP000182945"/>
    </source>
</evidence>
<dbReference type="GeneID" id="71515120"/>
<gene>
    <name evidence="1" type="ORF">BME96_11985</name>
    <name evidence="2" type="ORF">IC602_17200</name>
</gene>
<evidence type="ECO:0000313" key="4">
    <source>
        <dbReference type="Proteomes" id="UP000621631"/>
    </source>
</evidence>
<accession>A0AAC9J0Z0</accession>
<protein>
    <submittedName>
        <fullName evidence="2">SLAP domain-containing protein</fullName>
    </submittedName>
</protein>
<dbReference type="Proteomes" id="UP000621631">
    <property type="component" value="Unassembled WGS sequence"/>
</dbReference>
<dbReference type="AlphaFoldDB" id="A0AAC9J0Z0"/>
<evidence type="ECO:0000313" key="2">
    <source>
        <dbReference type="EMBL" id="MBD1224351.1"/>
    </source>
</evidence>
<proteinExistence type="predicted"/>
<dbReference type="RefSeq" id="WP_019379263.1">
    <property type="nucleotide sequence ID" value="NZ_CP017962.1"/>
</dbReference>
<organism evidence="1 3">
    <name type="scientific">Virgibacillus halodenitrificans</name>
    <name type="common">Bacillus halodenitrificans</name>
    <dbReference type="NCBI Taxonomy" id="1482"/>
    <lineage>
        <taxon>Bacteria</taxon>
        <taxon>Bacillati</taxon>
        <taxon>Bacillota</taxon>
        <taxon>Bacilli</taxon>
        <taxon>Bacillales</taxon>
        <taxon>Bacillaceae</taxon>
        <taxon>Virgibacillus</taxon>
    </lineage>
</organism>
<sequence>MQTLIFETAWDKTIAPRDREQIEALFNKTKELFNDGIHFVPIRQAVNHRGDLLISVLIHNFSQEDYLFDKKTLQYKWEEKIIASHTFTLPFHIIKHHTSMPWTFIFPKETCVTTNNFTNGEIKLINP</sequence>
<dbReference type="NCBIfam" id="TIGR04398">
    <property type="entry name" value="SLAP_DUP"/>
    <property type="match status" value="1"/>
</dbReference>